<keyword evidence="3" id="KW-1185">Reference proteome</keyword>
<organism evidence="2 3">
    <name type="scientific">Anabaena catenula FACHB-362</name>
    <dbReference type="NCBI Taxonomy" id="2692877"/>
    <lineage>
        <taxon>Bacteria</taxon>
        <taxon>Bacillati</taxon>
        <taxon>Cyanobacteriota</taxon>
        <taxon>Cyanophyceae</taxon>
        <taxon>Nostocales</taxon>
        <taxon>Nostocaceae</taxon>
        <taxon>Anabaena</taxon>
    </lineage>
</organism>
<protein>
    <submittedName>
        <fullName evidence="2">Membrane dipeptidase</fullName>
    </submittedName>
</protein>
<dbReference type="Proteomes" id="UP000660381">
    <property type="component" value="Unassembled WGS sequence"/>
</dbReference>
<feature type="transmembrane region" description="Helical" evidence="1">
    <location>
        <begin position="27"/>
        <end position="46"/>
    </location>
</feature>
<dbReference type="Gene3D" id="3.20.20.140">
    <property type="entry name" value="Metal-dependent hydrolases"/>
    <property type="match status" value="1"/>
</dbReference>
<evidence type="ECO:0000313" key="3">
    <source>
        <dbReference type="Proteomes" id="UP000660381"/>
    </source>
</evidence>
<dbReference type="RefSeq" id="WP_190908500.1">
    <property type="nucleotide sequence ID" value="NZ_JACJTQ010000045.1"/>
</dbReference>
<dbReference type="EMBL" id="JACJTQ010000045">
    <property type="protein sequence ID" value="MBD2694325.1"/>
    <property type="molecule type" value="Genomic_DNA"/>
</dbReference>
<name>A0ABR8J9Q7_9NOST</name>
<dbReference type="Pfam" id="PF01244">
    <property type="entry name" value="Peptidase_M19"/>
    <property type="match status" value="1"/>
</dbReference>
<evidence type="ECO:0000256" key="1">
    <source>
        <dbReference type="SAM" id="Phobius"/>
    </source>
</evidence>
<dbReference type="PROSITE" id="PS51365">
    <property type="entry name" value="RENAL_DIPEPTIDASE_2"/>
    <property type="match status" value="1"/>
</dbReference>
<dbReference type="InterPro" id="IPR032466">
    <property type="entry name" value="Metal_Hydrolase"/>
</dbReference>
<keyword evidence="1" id="KW-0472">Membrane</keyword>
<reference evidence="2 3" key="1">
    <citation type="journal article" date="2020" name="ISME J.">
        <title>Comparative genomics reveals insights into cyanobacterial evolution and habitat adaptation.</title>
        <authorList>
            <person name="Chen M.Y."/>
            <person name="Teng W.K."/>
            <person name="Zhao L."/>
            <person name="Hu C.X."/>
            <person name="Zhou Y.K."/>
            <person name="Han B.P."/>
            <person name="Song L.R."/>
            <person name="Shu W.S."/>
        </authorList>
    </citation>
    <scope>NUCLEOTIDE SEQUENCE [LARGE SCALE GENOMIC DNA]</scope>
    <source>
        <strain evidence="2 3">FACHB-362</strain>
    </source>
</reference>
<keyword evidence="1" id="KW-1133">Transmembrane helix</keyword>
<accession>A0ABR8J9Q7</accession>
<sequence length="825" mass="92131">MKIHYQALVQLLSKLNRKIKYKCSNKLVLVKTSLFIIIICFIFYNIPPAFTQILKKTIPIDVIKMQIHSKEISFDNWSFELGLQGWEKTGTAFYSQPTQGDNVVMSRVESLPIGGDYWKDLAYPIGHKGNYWIGTYEKHPKDSYELIGSVQGDEPTGTLVSLPFMLNSDFITFLIGGGDDIRNLKIELLEKVSLGGTVTFSDGEYKEVLDMATTGRNSEVMRRDWWNAVNYKGKTVRIRIVDNSSRLGGHINIDDIQFTDIEPSSVSIGTSLPTPIVEKIGNVYYDWDAPIWGFVDMHTHPMAHLGFGKKLLHGVPDVGSIIPTGTRDCNPADRKATSIQEALGDDNSTHGKPQGLFDNPCGDFQRNFVIRGLEIANEAQSQHGSNSLGYSDDPNKAFVSWPKFNDITHQQMWVDWIQRTYQGGLRVMVALAVNNHTLADAVNGDSPTDDKGSADLQIREIEEFVNRHNDFMEVATSPQQLRSIVRRNKLAVIIGVEIDNIGNFNKTSSLSQQMITEEIQKLYNNKVRYIFPIHVLDNKFGGTAVYQDIFNYSNKTEYGSFWNLKCAEPSDGITKQIKGNMAIQFAGAFIGQDPFEKLPIPSCANGIGHKNRKGLTPDGNFAIKEMMKRGMLIDIDHMSEESANQTLTIAESIPGGYPINAGHNGFRSNGQQNEYERTDAQVAKISTLGGMMGVGWGNNVSCEFLNKFQYGFVKMNGKQLAIGTDINGLVKVPRPRNASIDCSGSRVIYVEISGKPNGLLTMAQTGAKKWNYNTEGVAHYGLIPDFLQDLKNIGMAPQQRSSFFMSAEYFAQMWEKSLKVSDNVK</sequence>
<keyword evidence="1" id="KW-0812">Transmembrane</keyword>
<comment type="caution">
    <text evidence="2">The sequence shown here is derived from an EMBL/GenBank/DDBJ whole genome shotgun (WGS) entry which is preliminary data.</text>
</comment>
<gene>
    <name evidence="2" type="ORF">H6G68_21695</name>
</gene>
<dbReference type="SUPFAM" id="SSF51556">
    <property type="entry name" value="Metallo-dependent hydrolases"/>
    <property type="match status" value="1"/>
</dbReference>
<evidence type="ECO:0000313" key="2">
    <source>
        <dbReference type="EMBL" id="MBD2694325.1"/>
    </source>
</evidence>
<proteinExistence type="predicted"/>
<dbReference type="InterPro" id="IPR008257">
    <property type="entry name" value="Pept_M19"/>
</dbReference>